<protein>
    <submittedName>
        <fullName evidence="1">Uncharacterized protein</fullName>
    </submittedName>
</protein>
<dbReference type="AlphaFoldDB" id="A0A8H5FAJ9"/>
<proteinExistence type="predicted"/>
<accession>A0A8H5FAJ9</accession>
<reference evidence="1 2" key="1">
    <citation type="journal article" date="2020" name="ISME J.">
        <title>Uncovering the hidden diversity of litter-decomposition mechanisms in mushroom-forming fungi.</title>
        <authorList>
            <person name="Floudas D."/>
            <person name="Bentzer J."/>
            <person name="Ahren D."/>
            <person name="Johansson T."/>
            <person name="Persson P."/>
            <person name="Tunlid A."/>
        </authorList>
    </citation>
    <scope>NUCLEOTIDE SEQUENCE [LARGE SCALE GENOMIC DNA]</scope>
    <source>
        <strain evidence="1 2">CBS 101986</strain>
    </source>
</reference>
<gene>
    <name evidence="1" type="ORF">D9619_009079</name>
</gene>
<comment type="caution">
    <text evidence="1">The sequence shown here is derived from an EMBL/GenBank/DDBJ whole genome shotgun (WGS) entry which is preliminary data.</text>
</comment>
<evidence type="ECO:0000313" key="1">
    <source>
        <dbReference type="EMBL" id="KAF5329804.1"/>
    </source>
</evidence>
<keyword evidence="2" id="KW-1185">Reference proteome</keyword>
<evidence type="ECO:0000313" key="2">
    <source>
        <dbReference type="Proteomes" id="UP000567179"/>
    </source>
</evidence>
<sequence length="278" mass="29499">MSSTSSLTSILPFTVSPTPQSQARDFKTAFGSLSSSYGLHGIPSSTVVFTPQELSTLSSPASSKFTFASHSSLSTSVSEGLNSVSLSNPSQSTVDIVPLGRRSSVSSEATIVQPKVVQKTKRDYEAAFGVLSSTYGTGGHIPALPTKHVKSAHTWSSLWGLCWSKKTSMEPMEDARSVVTLFCIGLKTDYQAAFGGLLSEYGTRGSIPSLPSKQVKSSHLERKVHKSLWSTKAPSKHSQDENTPAGKDYNAAFGSLAPSYGLCGCTQAPLMAKKGSEY</sequence>
<organism evidence="1 2">
    <name type="scientific">Psilocybe cf. subviscida</name>
    <dbReference type="NCBI Taxonomy" id="2480587"/>
    <lineage>
        <taxon>Eukaryota</taxon>
        <taxon>Fungi</taxon>
        <taxon>Dikarya</taxon>
        <taxon>Basidiomycota</taxon>
        <taxon>Agaricomycotina</taxon>
        <taxon>Agaricomycetes</taxon>
        <taxon>Agaricomycetidae</taxon>
        <taxon>Agaricales</taxon>
        <taxon>Agaricineae</taxon>
        <taxon>Strophariaceae</taxon>
        <taxon>Psilocybe</taxon>
    </lineage>
</organism>
<dbReference type="EMBL" id="JAACJJ010000002">
    <property type="protein sequence ID" value="KAF5329804.1"/>
    <property type="molecule type" value="Genomic_DNA"/>
</dbReference>
<dbReference type="Proteomes" id="UP000567179">
    <property type="component" value="Unassembled WGS sequence"/>
</dbReference>
<dbReference type="OrthoDB" id="3215388at2759"/>
<name>A0A8H5FAJ9_9AGAR</name>